<gene>
    <name evidence="1" type="ORF">HAX54_025031</name>
</gene>
<protein>
    <submittedName>
        <fullName evidence="1">Uncharacterized protein</fullName>
    </submittedName>
</protein>
<sequence length="110" mass="12228">MATRKSSSINLGASEFANSNPGQIFFIQMVLFHTSTYMDDEELEAYTSAYKNSYLPVLLGFSGEVLKTSNASQYTIKSFVLPTSSLKRLTFSGCKLPWEDISTLVMFAQS</sequence>
<name>A0ABS8UZL3_DATST</name>
<comment type="caution">
    <text evidence="1">The sequence shown here is derived from an EMBL/GenBank/DDBJ whole genome shotgun (WGS) entry which is preliminary data.</text>
</comment>
<proteinExistence type="predicted"/>
<accession>A0ABS8UZL3</accession>
<organism evidence="1 2">
    <name type="scientific">Datura stramonium</name>
    <name type="common">Jimsonweed</name>
    <name type="synonym">Common thornapple</name>
    <dbReference type="NCBI Taxonomy" id="4076"/>
    <lineage>
        <taxon>Eukaryota</taxon>
        <taxon>Viridiplantae</taxon>
        <taxon>Streptophyta</taxon>
        <taxon>Embryophyta</taxon>
        <taxon>Tracheophyta</taxon>
        <taxon>Spermatophyta</taxon>
        <taxon>Magnoliopsida</taxon>
        <taxon>eudicotyledons</taxon>
        <taxon>Gunneridae</taxon>
        <taxon>Pentapetalae</taxon>
        <taxon>asterids</taxon>
        <taxon>lamiids</taxon>
        <taxon>Solanales</taxon>
        <taxon>Solanaceae</taxon>
        <taxon>Solanoideae</taxon>
        <taxon>Datureae</taxon>
        <taxon>Datura</taxon>
    </lineage>
</organism>
<evidence type="ECO:0000313" key="2">
    <source>
        <dbReference type="Proteomes" id="UP000823775"/>
    </source>
</evidence>
<reference evidence="1 2" key="1">
    <citation type="journal article" date="2021" name="BMC Genomics">
        <title>Datura genome reveals duplications of psychoactive alkaloid biosynthetic genes and high mutation rate following tissue culture.</title>
        <authorList>
            <person name="Rajewski A."/>
            <person name="Carter-House D."/>
            <person name="Stajich J."/>
            <person name="Litt A."/>
        </authorList>
    </citation>
    <scope>NUCLEOTIDE SEQUENCE [LARGE SCALE GENOMIC DNA]</scope>
    <source>
        <strain evidence="1">AR-01</strain>
    </source>
</reference>
<dbReference type="Proteomes" id="UP000823775">
    <property type="component" value="Unassembled WGS sequence"/>
</dbReference>
<dbReference type="EMBL" id="JACEIK010003035">
    <property type="protein sequence ID" value="MCD9640019.1"/>
    <property type="molecule type" value="Genomic_DNA"/>
</dbReference>
<keyword evidence="2" id="KW-1185">Reference proteome</keyword>
<evidence type="ECO:0000313" key="1">
    <source>
        <dbReference type="EMBL" id="MCD9640019.1"/>
    </source>
</evidence>